<sequence length="632" mass="72662">MMEYKRIKVIQKNPNPLFKAWLKEWIEDAEKKKKRISKTYQRALDSLNKYPLTLYSGFDCAVLENFGPKICQMLDERLQKHLIDEPSSESKHYKDKLIDLKKAETLKFSDLVRSIEAAYLIDNSSISTQCDVVNEEKGEEREISFQIDLTTSDHENELENLSANKDIEIDDNLLTSSDSEDSFDRLARKYDFESGIKRKQKVKPNNLLKRQKKNNENNVIDLSQCDDLLSINEAAMNSPISSTSKGGTRLKKFKTFDNTRSHLIGPSYTSSPISNFLNVETNNQSPILPASTLQINDSDDEFDKLVNKYNPVSPIPAKKSKVPRSKLTAINEEVRIEPPASNILPTDQNLEDNLEDDFNYISVDDINVLDYNIILLVDIQETSGKQKPSAQDMTSKLRESNVSHHVRKLNVGDFVWIAQHKNDKSKELVLPYIIERKRLDDLSSSIKDGRFHEQKFRLKQCGIENVIYLIENHIKNGKIQCGLPFTTLLQAATNTQIHSNFEVKFTESHQHTILFLTVMTSFIENIFKNKSPMKFKMLEFNAFNQSSVKQRKCTVRETFIKQLLVLKGLSVDIALEITKYYPTPSDLYNKYSSLRKAEGEALLSKITIGELKRKIPITISKTIYHFYTCDKV</sequence>
<evidence type="ECO:0000313" key="16">
    <source>
        <dbReference type="Proteomes" id="UP000183832"/>
    </source>
</evidence>
<evidence type="ECO:0000313" key="15">
    <source>
        <dbReference type="EMBL" id="CRK97852.1"/>
    </source>
</evidence>
<dbReference type="GO" id="GO:0031297">
    <property type="term" value="P:replication fork processing"/>
    <property type="evidence" value="ECO:0007669"/>
    <property type="project" value="UniProtKB-ARBA"/>
</dbReference>
<evidence type="ECO:0000256" key="3">
    <source>
        <dbReference type="ARBA" id="ARBA00010015"/>
    </source>
</evidence>
<keyword evidence="12 13" id="KW-0539">Nucleus</keyword>
<dbReference type="GO" id="GO:0000727">
    <property type="term" value="P:double-strand break repair via break-induced replication"/>
    <property type="evidence" value="ECO:0007669"/>
    <property type="project" value="UniProtKB-UniRule"/>
</dbReference>
<evidence type="ECO:0000256" key="5">
    <source>
        <dbReference type="ARBA" id="ARBA00022723"/>
    </source>
</evidence>
<evidence type="ECO:0000256" key="11">
    <source>
        <dbReference type="ARBA" id="ARBA00023204"/>
    </source>
</evidence>
<dbReference type="STRING" id="568069.A0A1J1IE70"/>
<dbReference type="SUPFAM" id="SSF47802">
    <property type="entry name" value="DNA polymerase beta, N-terminal domain-like"/>
    <property type="match status" value="1"/>
</dbReference>
<organism evidence="15 16">
    <name type="scientific">Clunio marinus</name>
    <dbReference type="NCBI Taxonomy" id="568069"/>
    <lineage>
        <taxon>Eukaryota</taxon>
        <taxon>Metazoa</taxon>
        <taxon>Ecdysozoa</taxon>
        <taxon>Arthropoda</taxon>
        <taxon>Hexapoda</taxon>
        <taxon>Insecta</taxon>
        <taxon>Pterygota</taxon>
        <taxon>Neoptera</taxon>
        <taxon>Endopterygota</taxon>
        <taxon>Diptera</taxon>
        <taxon>Nematocera</taxon>
        <taxon>Chironomoidea</taxon>
        <taxon>Chironomidae</taxon>
        <taxon>Clunio</taxon>
    </lineage>
</organism>
<feature type="non-terminal residue" evidence="15">
    <location>
        <position position="632"/>
    </location>
</feature>
<reference evidence="15 16" key="1">
    <citation type="submission" date="2015-04" db="EMBL/GenBank/DDBJ databases">
        <authorList>
            <person name="Syromyatnikov M.Y."/>
            <person name="Popov V.N."/>
        </authorList>
    </citation>
    <scope>NUCLEOTIDE SEQUENCE [LARGE SCALE GENOMIC DNA]</scope>
</reference>
<keyword evidence="4 13" id="KW-0540">Nuclease</keyword>
<evidence type="ECO:0000256" key="4">
    <source>
        <dbReference type="ARBA" id="ARBA00022722"/>
    </source>
</evidence>
<evidence type="ECO:0000256" key="1">
    <source>
        <dbReference type="ARBA" id="ARBA00001946"/>
    </source>
</evidence>
<comment type="similarity">
    <text evidence="3 13">Belongs to the XPF family.</text>
</comment>
<evidence type="ECO:0000256" key="10">
    <source>
        <dbReference type="ARBA" id="ARBA00023172"/>
    </source>
</evidence>
<comment type="subcellular location">
    <subcellularLocation>
        <location evidence="2 13">Nucleus</location>
    </subcellularLocation>
</comment>
<dbReference type="InterPro" id="IPR006166">
    <property type="entry name" value="ERCC4_domain"/>
</dbReference>
<dbReference type="EMBL" id="CVRI01000047">
    <property type="protein sequence ID" value="CRK97852.1"/>
    <property type="molecule type" value="Genomic_DNA"/>
</dbReference>
<dbReference type="GO" id="GO:0048257">
    <property type="term" value="F:3'-flap endonuclease activity"/>
    <property type="evidence" value="ECO:0007669"/>
    <property type="project" value="TreeGrafter"/>
</dbReference>
<dbReference type="Gene3D" id="1.10.150.670">
    <property type="entry name" value="Crossover junction endonuclease EME1, DNA-binding domain"/>
    <property type="match status" value="1"/>
</dbReference>
<keyword evidence="8 13" id="KW-0378">Hydrolase</keyword>
<dbReference type="FunFam" id="1.10.150.110:FF:000001">
    <property type="entry name" value="Putative Crossover junction endonuclease MUS81"/>
    <property type="match status" value="1"/>
</dbReference>
<dbReference type="GO" id="GO:0048476">
    <property type="term" value="C:Holliday junction resolvase complex"/>
    <property type="evidence" value="ECO:0007669"/>
    <property type="project" value="UniProtKB-UniRule"/>
</dbReference>
<accession>A0A1J1IE70</accession>
<dbReference type="FunFam" id="3.40.50.10130:FF:000003">
    <property type="entry name" value="Crossover junction endonuclease MUS81"/>
    <property type="match status" value="1"/>
</dbReference>
<dbReference type="CDD" id="cd20074">
    <property type="entry name" value="XPF_nuclease_Mus81"/>
    <property type="match status" value="1"/>
</dbReference>
<dbReference type="SUPFAM" id="SSF52980">
    <property type="entry name" value="Restriction endonuclease-like"/>
    <property type="match status" value="1"/>
</dbReference>
<dbReference type="GO" id="GO:0005634">
    <property type="term" value="C:nucleus"/>
    <property type="evidence" value="ECO:0007669"/>
    <property type="project" value="UniProtKB-SubCell"/>
</dbReference>
<dbReference type="InterPro" id="IPR011335">
    <property type="entry name" value="Restrct_endonuc-II-like"/>
</dbReference>
<proteinExistence type="inferred from homology"/>
<evidence type="ECO:0000256" key="2">
    <source>
        <dbReference type="ARBA" id="ARBA00004123"/>
    </source>
</evidence>
<dbReference type="Pfam" id="PF14716">
    <property type="entry name" value="HHH_8"/>
    <property type="match status" value="1"/>
</dbReference>
<evidence type="ECO:0000259" key="14">
    <source>
        <dbReference type="SMART" id="SM00891"/>
    </source>
</evidence>
<dbReference type="OrthoDB" id="5963188at2759"/>
<keyword evidence="9 13" id="KW-0460">Magnesium</keyword>
<dbReference type="AlphaFoldDB" id="A0A1J1IE70"/>
<dbReference type="InterPro" id="IPR047416">
    <property type="entry name" value="XPF_nuclease_Mus81"/>
</dbReference>
<evidence type="ECO:0000256" key="8">
    <source>
        <dbReference type="ARBA" id="ARBA00022801"/>
    </source>
</evidence>
<dbReference type="EC" id="3.1.22.-" evidence="13"/>
<feature type="domain" description="ERCC4" evidence="14">
    <location>
        <begin position="374"/>
        <end position="474"/>
    </location>
</feature>
<dbReference type="InterPro" id="IPR033309">
    <property type="entry name" value="Mus81"/>
</dbReference>
<evidence type="ECO:0000256" key="9">
    <source>
        <dbReference type="ARBA" id="ARBA00022842"/>
    </source>
</evidence>
<dbReference type="Pfam" id="PF02732">
    <property type="entry name" value="ERCC4"/>
    <property type="match status" value="1"/>
</dbReference>
<dbReference type="Gene3D" id="3.40.50.10130">
    <property type="match status" value="1"/>
</dbReference>
<dbReference type="GO" id="GO:0008821">
    <property type="term" value="F:crossover junction DNA endonuclease activity"/>
    <property type="evidence" value="ECO:0007669"/>
    <property type="project" value="UniProtKB-UniRule"/>
</dbReference>
<comment type="subunit">
    <text evidence="13">Interacts with EME1.</text>
</comment>
<dbReference type="GO" id="GO:0003677">
    <property type="term" value="F:DNA binding"/>
    <property type="evidence" value="ECO:0007669"/>
    <property type="project" value="UniProtKB-UniRule"/>
</dbReference>
<dbReference type="InterPro" id="IPR042530">
    <property type="entry name" value="EME1/EME2_C"/>
</dbReference>
<dbReference type="Gene3D" id="1.10.150.110">
    <property type="entry name" value="DNA polymerase beta, N-terminal domain-like"/>
    <property type="match status" value="1"/>
</dbReference>
<comment type="function">
    <text evidence="13">Interacts with EME1 to form a DNA structure-specific endonuclease with substrate preference for branched DNA structures with a 5'-end at the branch nick. Typical substrates include 3'-flap structures, D-loops, replication forks and nicked Holliday junctions. May be required in mitosis for the processing of stalled or collapsed replication fork intermediates. May be required in meiosis for the repair of meiosis-specific double strand breaks subsequent to single-end invasion (SEI).</text>
</comment>
<dbReference type="GO" id="GO:0006308">
    <property type="term" value="P:DNA catabolic process"/>
    <property type="evidence" value="ECO:0007669"/>
    <property type="project" value="UniProtKB-UniRule"/>
</dbReference>
<dbReference type="Proteomes" id="UP000183832">
    <property type="component" value="Unassembled WGS sequence"/>
</dbReference>
<dbReference type="PANTHER" id="PTHR13451:SF0">
    <property type="entry name" value="CROSSOVER JUNCTION ENDONUCLEASE MUS81"/>
    <property type="match status" value="1"/>
</dbReference>
<keyword evidence="5 13" id="KW-0479">Metal-binding</keyword>
<gene>
    <name evidence="15" type="ORF">CLUMA_CG011227</name>
</gene>
<keyword evidence="7 13" id="KW-0227">DNA damage</keyword>
<keyword evidence="11 13" id="KW-0234">DNA repair</keyword>
<comment type="cofactor">
    <cofactor evidence="1 13">
        <name>Mg(2+)</name>
        <dbReference type="ChEBI" id="CHEBI:18420"/>
    </cofactor>
</comment>
<keyword evidence="10 13" id="KW-0233">DNA recombination</keyword>
<protein>
    <recommendedName>
        <fullName evidence="13">Crossover junction endonuclease MUS81</fullName>
        <ecNumber evidence="13">3.1.22.-</ecNumber>
    </recommendedName>
</protein>
<evidence type="ECO:0000256" key="13">
    <source>
        <dbReference type="RuleBase" id="RU369042"/>
    </source>
</evidence>
<dbReference type="InterPro" id="IPR027421">
    <property type="entry name" value="DNA_pol_lamdba_lyase_dom_sf"/>
</dbReference>
<dbReference type="PANTHER" id="PTHR13451">
    <property type="entry name" value="CLASS II CROSSOVER JUNCTION ENDONUCLEASE MUS81"/>
    <property type="match status" value="1"/>
</dbReference>
<dbReference type="GO" id="GO:0000712">
    <property type="term" value="P:resolution of meiotic recombination intermediates"/>
    <property type="evidence" value="ECO:0007669"/>
    <property type="project" value="TreeGrafter"/>
</dbReference>
<name>A0A1J1IE70_9DIPT</name>
<keyword evidence="16" id="KW-1185">Reference proteome</keyword>
<dbReference type="InterPro" id="IPR010996">
    <property type="entry name" value="HHH_MUS81"/>
</dbReference>
<dbReference type="SMART" id="SM00891">
    <property type="entry name" value="ERCC4"/>
    <property type="match status" value="1"/>
</dbReference>
<dbReference type="GO" id="GO:0031573">
    <property type="term" value="P:mitotic intra-S DNA damage checkpoint signaling"/>
    <property type="evidence" value="ECO:0007669"/>
    <property type="project" value="TreeGrafter"/>
</dbReference>
<evidence type="ECO:0000256" key="12">
    <source>
        <dbReference type="ARBA" id="ARBA00023242"/>
    </source>
</evidence>
<evidence type="ECO:0000256" key="6">
    <source>
        <dbReference type="ARBA" id="ARBA00022759"/>
    </source>
</evidence>
<keyword evidence="6 13" id="KW-0255">Endonuclease</keyword>
<dbReference type="GO" id="GO:0046872">
    <property type="term" value="F:metal ion binding"/>
    <property type="evidence" value="ECO:0007669"/>
    <property type="project" value="UniProtKB-UniRule"/>
</dbReference>
<evidence type="ECO:0000256" key="7">
    <source>
        <dbReference type="ARBA" id="ARBA00022763"/>
    </source>
</evidence>